<comment type="caution">
    <text evidence="1">The sequence shown here is derived from an EMBL/GenBank/DDBJ whole genome shotgun (WGS) entry which is preliminary data.</text>
</comment>
<keyword evidence="2" id="KW-1185">Reference proteome</keyword>
<proteinExistence type="predicted"/>
<reference evidence="1" key="1">
    <citation type="submission" date="2020-09" db="EMBL/GenBank/DDBJ databases">
        <title>Pelobacter alkaliphilus sp. nov., a novel anaerobic arsenate-reducing bacterium from terrestrial mud volcano.</title>
        <authorList>
            <person name="Khomyakova M.A."/>
            <person name="Merkel A.Y."/>
            <person name="Slobodkin A.I."/>
        </authorList>
    </citation>
    <scope>NUCLEOTIDE SEQUENCE</scope>
    <source>
        <strain evidence="1">M08fum</strain>
    </source>
</reference>
<sequence length="247" mass="27819">MPLPKKLKMEPLIDVVFEIRFKSVISASSILPGLLFERLEGEKKIEKLPASQLPEQVRTSDPNLKYAPLLRIVWKNFAIMISDNGVAVGCILPYPGWSSFKKTIIELVGHLSSAKIIKEVERYSLKYIDIIPAKSLKDQVSAVNLSLTIGKHKLESEFFQVRVDIPIDDLINIMVINSSASVALSSGEKRNGVVVDIDTILNIGDDNIEETYSSLEKNLERMHDLNGELFFSCLREETIEMLEPVYE</sequence>
<dbReference type="EMBL" id="JACWUN010000002">
    <property type="protein sequence ID" value="MBD1399437.1"/>
    <property type="molecule type" value="Genomic_DNA"/>
</dbReference>
<dbReference type="RefSeq" id="WP_191153714.1">
    <property type="nucleotide sequence ID" value="NZ_JACWUN010000002.1"/>
</dbReference>
<dbReference type="Proteomes" id="UP000632828">
    <property type="component" value="Unassembled WGS sequence"/>
</dbReference>
<accession>A0A8J6UKH8</accession>
<evidence type="ECO:0000313" key="1">
    <source>
        <dbReference type="EMBL" id="MBD1399437.1"/>
    </source>
</evidence>
<name>A0A8J6UKH8_9BACT</name>
<evidence type="ECO:0000313" key="2">
    <source>
        <dbReference type="Proteomes" id="UP000632828"/>
    </source>
</evidence>
<dbReference type="InterPro" id="IPR026349">
    <property type="entry name" value="CHP04255"/>
</dbReference>
<protein>
    <submittedName>
        <fullName evidence="1">TIGR04255 family protein</fullName>
    </submittedName>
</protein>
<dbReference type="AlphaFoldDB" id="A0A8J6UKH8"/>
<gene>
    <name evidence="1" type="ORF">ICT70_02000</name>
</gene>
<organism evidence="1 2">
    <name type="scientific">Pelovirga terrestris</name>
    <dbReference type="NCBI Taxonomy" id="2771352"/>
    <lineage>
        <taxon>Bacteria</taxon>
        <taxon>Pseudomonadati</taxon>
        <taxon>Thermodesulfobacteriota</taxon>
        <taxon>Desulfuromonadia</taxon>
        <taxon>Geobacterales</taxon>
        <taxon>Geobacteraceae</taxon>
        <taxon>Pelovirga</taxon>
    </lineage>
</organism>
<dbReference type="NCBIfam" id="TIGR04255">
    <property type="entry name" value="sporadTIGR04255"/>
    <property type="match status" value="1"/>
</dbReference>